<proteinExistence type="predicted"/>
<dbReference type="AlphaFoldDB" id="A0AA41DDA1"/>
<dbReference type="RefSeq" id="WP_075319335.1">
    <property type="nucleotide sequence ID" value="NZ_JAAZTS010000032.1"/>
</dbReference>
<organism evidence="2 3">
    <name type="scientific">Caecibacteroides pullorum</name>
    <dbReference type="NCBI Taxonomy" id="2725562"/>
    <lineage>
        <taxon>Bacteria</taxon>
        <taxon>Pseudomonadati</taxon>
        <taxon>Bacteroidota</taxon>
        <taxon>Bacteroidia</taxon>
        <taxon>Bacteroidales</taxon>
        <taxon>Bacteroidaceae</taxon>
        <taxon>Caecibacteroides</taxon>
    </lineage>
</organism>
<sequence length="195" mass="22751">MEELCYIRKSKANEGFGKKCMVMYFFFNDTTTEMLTETKGSNREIEAPFEDETDEMMKDIFMDLRKKLDEVKARCDTYRRERDEARTLAARRLKRCRELEERNARLEADHERHKDSLVCLTDRLTALERENERLRTAIGHLYGECAEFVQQAAGTTKPTVVAQHNYYPGSLHVSGSHLPDARFNPAPTEHKLDPK</sequence>
<evidence type="ECO:0000313" key="2">
    <source>
        <dbReference type="EMBL" id="MBM6858662.1"/>
    </source>
</evidence>
<dbReference type="EMBL" id="JACJMO010000033">
    <property type="protein sequence ID" value="MBM6858662.1"/>
    <property type="molecule type" value="Genomic_DNA"/>
</dbReference>
<comment type="caution">
    <text evidence="2">The sequence shown here is derived from an EMBL/GenBank/DDBJ whole genome shotgun (WGS) entry which is preliminary data.</text>
</comment>
<accession>A0AA41DDA1</accession>
<evidence type="ECO:0000313" key="3">
    <source>
        <dbReference type="Proteomes" id="UP000698924"/>
    </source>
</evidence>
<name>A0AA41DDA1_9BACT</name>
<reference evidence="2 3" key="1">
    <citation type="journal article" date="2021" name="Sci. Rep.">
        <title>The distribution of antibiotic resistance genes in chicken gut microbiota commensals.</title>
        <authorList>
            <person name="Juricova H."/>
            <person name="Matiasovicova J."/>
            <person name="Kubasova T."/>
            <person name="Cejkova D."/>
            <person name="Rychlik I."/>
        </authorList>
    </citation>
    <scope>NUCLEOTIDE SEQUENCE [LARGE SCALE GENOMIC DNA]</scope>
    <source>
        <strain evidence="2 3">An421</strain>
    </source>
</reference>
<dbReference type="Proteomes" id="UP000698924">
    <property type="component" value="Unassembled WGS sequence"/>
</dbReference>
<evidence type="ECO:0000256" key="1">
    <source>
        <dbReference type="SAM" id="Coils"/>
    </source>
</evidence>
<keyword evidence="1" id="KW-0175">Coiled coil</keyword>
<protein>
    <submittedName>
        <fullName evidence="2">Uncharacterized protein</fullName>
    </submittedName>
</protein>
<keyword evidence="3" id="KW-1185">Reference proteome</keyword>
<gene>
    <name evidence="2" type="ORF">H6D15_13835</name>
</gene>
<feature type="coiled-coil region" evidence="1">
    <location>
        <begin position="61"/>
        <end position="137"/>
    </location>
</feature>